<dbReference type="InterPro" id="IPR000182">
    <property type="entry name" value="GNAT_dom"/>
</dbReference>
<dbReference type="RefSeq" id="WP_251801601.1">
    <property type="nucleotide sequence ID" value="NZ_JAMQOL010000044.1"/>
</dbReference>
<dbReference type="PROSITE" id="PS51186">
    <property type="entry name" value="GNAT"/>
    <property type="match status" value="1"/>
</dbReference>
<evidence type="ECO:0000313" key="2">
    <source>
        <dbReference type="EMBL" id="MCM4081858.1"/>
    </source>
</evidence>
<name>A0ABT0Y8M5_9ACTN</name>
<proteinExistence type="predicted"/>
<gene>
    <name evidence="2" type="ORF">LXN57_30240</name>
</gene>
<feature type="domain" description="N-acetyltransferase" evidence="1">
    <location>
        <begin position="8"/>
        <end position="167"/>
    </location>
</feature>
<dbReference type="InterPro" id="IPR016181">
    <property type="entry name" value="Acyl_CoA_acyltransferase"/>
</dbReference>
<dbReference type="EMBL" id="JAMQOL010000044">
    <property type="protein sequence ID" value="MCM4081858.1"/>
    <property type="molecule type" value="Genomic_DNA"/>
</dbReference>
<dbReference type="Proteomes" id="UP001523216">
    <property type="component" value="Unassembled WGS sequence"/>
</dbReference>
<dbReference type="SUPFAM" id="SSF55729">
    <property type="entry name" value="Acyl-CoA N-acyltransferases (Nat)"/>
    <property type="match status" value="1"/>
</dbReference>
<organism evidence="2 3">
    <name type="scientific">Paractinoplanes hotanensis</name>
    <dbReference type="NCBI Taxonomy" id="2906497"/>
    <lineage>
        <taxon>Bacteria</taxon>
        <taxon>Bacillati</taxon>
        <taxon>Actinomycetota</taxon>
        <taxon>Actinomycetes</taxon>
        <taxon>Micromonosporales</taxon>
        <taxon>Micromonosporaceae</taxon>
        <taxon>Paractinoplanes</taxon>
    </lineage>
</organism>
<sequence>MLQRPRTLTMRPATADDEKPIAELIHARSDWLQARGLADWHAAADELAAQAADPDIPTWVLTANASEVIGCTTLYEESPASLWTAQERAEPATFMATTVTDPAYAGQRIGCHLAWWVLDYAASTGHTAVRRGTIEPGLVRYYRDVQGWTVVREINRDGTTVTGLSRPATRMPDLTVTSTY</sequence>
<dbReference type="Gene3D" id="3.40.630.30">
    <property type="match status" value="1"/>
</dbReference>
<accession>A0ABT0Y8M5</accession>
<protein>
    <recommendedName>
        <fullName evidence="1">N-acetyltransferase domain-containing protein</fullName>
    </recommendedName>
</protein>
<keyword evidence="3" id="KW-1185">Reference proteome</keyword>
<evidence type="ECO:0000313" key="3">
    <source>
        <dbReference type="Proteomes" id="UP001523216"/>
    </source>
</evidence>
<reference evidence="2 3" key="1">
    <citation type="submission" date="2022-06" db="EMBL/GenBank/DDBJ databases">
        <title>Actinoplanes abujensis sp. nov., isolated from Nigerian arid soil.</title>
        <authorList>
            <person name="Ding P."/>
        </authorList>
    </citation>
    <scope>NUCLEOTIDE SEQUENCE [LARGE SCALE GENOMIC DNA]</scope>
    <source>
        <strain evidence="3">TRM88002</strain>
    </source>
</reference>
<evidence type="ECO:0000259" key="1">
    <source>
        <dbReference type="PROSITE" id="PS51186"/>
    </source>
</evidence>
<comment type="caution">
    <text evidence="2">The sequence shown here is derived from an EMBL/GenBank/DDBJ whole genome shotgun (WGS) entry which is preliminary data.</text>
</comment>
<dbReference type="Pfam" id="PF00583">
    <property type="entry name" value="Acetyltransf_1"/>
    <property type="match status" value="1"/>
</dbReference>